<sequence length="81" mass="9091">MGFKTLARLISKYSTESEVDWGPFKCAICFFNQIKKSSDRSCQKTANETKAALKKEGQISGNIASNVSSHRWCTSPSWKKI</sequence>
<accession>A0AAV7DYT4</accession>
<evidence type="ECO:0000313" key="1">
    <source>
        <dbReference type="EMBL" id="KAG9441336.1"/>
    </source>
</evidence>
<dbReference type="EMBL" id="JAINDJ010000007">
    <property type="protein sequence ID" value="KAG9441336.1"/>
    <property type="molecule type" value="Genomic_DNA"/>
</dbReference>
<dbReference type="AlphaFoldDB" id="A0AAV7DYT4"/>
<gene>
    <name evidence="1" type="ORF">H6P81_017190</name>
</gene>
<comment type="caution">
    <text evidence="1">The sequence shown here is derived from an EMBL/GenBank/DDBJ whole genome shotgun (WGS) entry which is preliminary data.</text>
</comment>
<evidence type="ECO:0000313" key="2">
    <source>
        <dbReference type="Proteomes" id="UP000825729"/>
    </source>
</evidence>
<dbReference type="Proteomes" id="UP000825729">
    <property type="component" value="Unassembled WGS sequence"/>
</dbReference>
<reference evidence="1 2" key="1">
    <citation type="submission" date="2021-07" db="EMBL/GenBank/DDBJ databases">
        <title>The Aristolochia fimbriata genome: insights into angiosperm evolution, floral development and chemical biosynthesis.</title>
        <authorList>
            <person name="Jiao Y."/>
        </authorList>
    </citation>
    <scope>NUCLEOTIDE SEQUENCE [LARGE SCALE GENOMIC DNA]</scope>
    <source>
        <strain evidence="1">IBCAS-2021</strain>
        <tissue evidence="1">Leaf</tissue>
    </source>
</reference>
<proteinExistence type="predicted"/>
<name>A0AAV7DYT4_ARIFI</name>
<keyword evidence="2" id="KW-1185">Reference proteome</keyword>
<organism evidence="1 2">
    <name type="scientific">Aristolochia fimbriata</name>
    <name type="common">White veined hardy Dutchman's pipe vine</name>
    <dbReference type="NCBI Taxonomy" id="158543"/>
    <lineage>
        <taxon>Eukaryota</taxon>
        <taxon>Viridiplantae</taxon>
        <taxon>Streptophyta</taxon>
        <taxon>Embryophyta</taxon>
        <taxon>Tracheophyta</taxon>
        <taxon>Spermatophyta</taxon>
        <taxon>Magnoliopsida</taxon>
        <taxon>Magnoliidae</taxon>
        <taxon>Piperales</taxon>
        <taxon>Aristolochiaceae</taxon>
        <taxon>Aristolochia</taxon>
    </lineage>
</organism>
<protein>
    <submittedName>
        <fullName evidence="1">Uncharacterized protein</fullName>
    </submittedName>
</protein>